<dbReference type="EMBL" id="MNYX01000051">
    <property type="protein sequence ID" value="OIP65325.1"/>
    <property type="molecule type" value="Genomic_DNA"/>
</dbReference>
<dbReference type="AlphaFoldDB" id="A0A1J5FYH3"/>
<accession>A0A1J5FYH3</accession>
<comment type="caution">
    <text evidence="1">The sequence shown here is derived from an EMBL/GenBank/DDBJ whole genome shotgun (WGS) entry which is preliminary data.</text>
</comment>
<protein>
    <submittedName>
        <fullName evidence="1">Uncharacterized protein</fullName>
    </submittedName>
</protein>
<gene>
    <name evidence="1" type="ORF">AUK15_02010</name>
</gene>
<sequence>MKANKKTLLLLATATAFTLAVGSTYAFLFLVTKKITAETALLAEKIDELSGRESRTASSVSILRREDKNIQKISSYFFKESEVVSFAKKLEALGAQSGTKLTIEALDQGYTEKTVPFLNFRIKATGKFVDIERLLELLENFPGKLEWKTVRIVREEIPTYATQGDSTAKKIVTTNEPEWKAEVFLVALNFTNQ</sequence>
<evidence type="ECO:0000313" key="2">
    <source>
        <dbReference type="Proteomes" id="UP000182059"/>
    </source>
</evidence>
<name>A0A1J5FYH3_9BACT</name>
<proteinExistence type="predicted"/>
<dbReference type="Proteomes" id="UP000182059">
    <property type="component" value="Unassembled WGS sequence"/>
</dbReference>
<reference evidence="1 2" key="1">
    <citation type="journal article" date="2016" name="Environ. Microbiol.">
        <title>Genomic resolution of a cold subsurface aquifer community provides metabolic insights for novel microbes adapted to high CO concentrations.</title>
        <authorList>
            <person name="Probst A.J."/>
            <person name="Castelle C.J."/>
            <person name="Singh A."/>
            <person name="Brown C.T."/>
            <person name="Anantharaman K."/>
            <person name="Sharon I."/>
            <person name="Hug L.A."/>
            <person name="Burstein D."/>
            <person name="Emerson J.B."/>
            <person name="Thomas B.C."/>
            <person name="Banfield J.F."/>
        </authorList>
    </citation>
    <scope>NUCLEOTIDE SEQUENCE [LARGE SCALE GENOMIC DNA]</scope>
    <source>
        <strain evidence="1">CG2_30_43_9</strain>
    </source>
</reference>
<organism evidence="1 2">
    <name type="scientific">Candidatus Nomurabacteria bacterium CG2_30_43_9</name>
    <dbReference type="NCBI Taxonomy" id="1805283"/>
    <lineage>
        <taxon>Bacteria</taxon>
        <taxon>Candidatus Nomuraibacteriota</taxon>
    </lineage>
</organism>
<evidence type="ECO:0000313" key="1">
    <source>
        <dbReference type="EMBL" id="OIP65325.1"/>
    </source>
</evidence>